<evidence type="ECO:0000256" key="3">
    <source>
        <dbReference type="ARBA" id="ARBA00022832"/>
    </source>
</evidence>
<evidence type="ECO:0000259" key="5">
    <source>
        <dbReference type="Pfam" id="PF13193"/>
    </source>
</evidence>
<dbReference type="InterPro" id="IPR025110">
    <property type="entry name" value="AMP-bd_C"/>
</dbReference>
<keyword evidence="4" id="KW-0443">Lipid metabolism</keyword>
<keyword evidence="3" id="KW-0276">Fatty acid metabolism</keyword>
<dbReference type="Pfam" id="PF13193">
    <property type="entry name" value="AMP-binding_C"/>
    <property type="match status" value="1"/>
</dbReference>
<comment type="similarity">
    <text evidence="1">Belongs to the ATP-dependent AMP-binding enzyme family.</text>
</comment>
<keyword evidence="7" id="KW-1185">Reference proteome</keyword>
<evidence type="ECO:0000256" key="1">
    <source>
        <dbReference type="ARBA" id="ARBA00006432"/>
    </source>
</evidence>
<evidence type="ECO:0000256" key="2">
    <source>
        <dbReference type="ARBA" id="ARBA00022598"/>
    </source>
</evidence>
<evidence type="ECO:0000256" key="4">
    <source>
        <dbReference type="ARBA" id="ARBA00023098"/>
    </source>
</evidence>
<comment type="caution">
    <text evidence="6">The sequence shown here is derived from an EMBL/GenBank/DDBJ whole genome shotgun (WGS) entry which is preliminary data.</text>
</comment>
<evidence type="ECO:0000313" key="7">
    <source>
        <dbReference type="Proteomes" id="UP001595681"/>
    </source>
</evidence>
<dbReference type="PANTHER" id="PTHR43859">
    <property type="entry name" value="ACYL-ACTIVATING ENZYME"/>
    <property type="match status" value="1"/>
</dbReference>
<name>A0ABV7NGF7_9SPHN</name>
<sequence length="115" mass="12240">MKDVIKTGGEWVSSLELESLLMDVPGVAEATVVGIPDPRWGERPIAFIVRSTGPAVTEALLRQAVSERAQTGAISRYAIPDAIHFCEVLPRTSIGKVDKKALRDTAIASASLPTA</sequence>
<organism evidence="6 7">
    <name type="scientific">Sphingobium rhizovicinum</name>
    <dbReference type="NCBI Taxonomy" id="432308"/>
    <lineage>
        <taxon>Bacteria</taxon>
        <taxon>Pseudomonadati</taxon>
        <taxon>Pseudomonadota</taxon>
        <taxon>Alphaproteobacteria</taxon>
        <taxon>Sphingomonadales</taxon>
        <taxon>Sphingomonadaceae</taxon>
        <taxon>Sphingobium</taxon>
    </lineage>
</organism>
<dbReference type="Proteomes" id="UP001595681">
    <property type="component" value="Unassembled WGS sequence"/>
</dbReference>
<dbReference type="SUPFAM" id="SSF56801">
    <property type="entry name" value="Acetyl-CoA synthetase-like"/>
    <property type="match status" value="1"/>
</dbReference>
<proteinExistence type="inferred from homology"/>
<feature type="domain" description="AMP-binding enzyme C-terminal" evidence="5">
    <location>
        <begin position="16"/>
        <end position="96"/>
    </location>
</feature>
<dbReference type="PANTHER" id="PTHR43859:SF4">
    <property type="entry name" value="BUTANOATE--COA LIGASE AAE1-RELATED"/>
    <property type="match status" value="1"/>
</dbReference>
<dbReference type="EMBL" id="JBHRVU010000004">
    <property type="protein sequence ID" value="MFC3441534.1"/>
    <property type="molecule type" value="Genomic_DNA"/>
</dbReference>
<dbReference type="InterPro" id="IPR045851">
    <property type="entry name" value="AMP-bd_C_sf"/>
</dbReference>
<dbReference type="Gene3D" id="3.30.300.30">
    <property type="match status" value="1"/>
</dbReference>
<protein>
    <recommendedName>
        <fullName evidence="5">AMP-binding enzyme C-terminal domain-containing protein</fullName>
    </recommendedName>
</protein>
<reference evidence="7" key="1">
    <citation type="journal article" date="2019" name="Int. J. Syst. Evol. Microbiol.">
        <title>The Global Catalogue of Microorganisms (GCM) 10K type strain sequencing project: providing services to taxonomists for standard genome sequencing and annotation.</title>
        <authorList>
            <consortium name="The Broad Institute Genomics Platform"/>
            <consortium name="The Broad Institute Genome Sequencing Center for Infectious Disease"/>
            <person name="Wu L."/>
            <person name="Ma J."/>
        </authorList>
    </citation>
    <scope>NUCLEOTIDE SEQUENCE [LARGE SCALE GENOMIC DNA]</scope>
    <source>
        <strain evidence="7">CCM 7491</strain>
    </source>
</reference>
<dbReference type="RefSeq" id="WP_313231431.1">
    <property type="nucleotide sequence ID" value="NZ_JBHRVU010000004.1"/>
</dbReference>
<gene>
    <name evidence="6" type="ORF">ACFOKF_10100</name>
</gene>
<evidence type="ECO:0000313" key="6">
    <source>
        <dbReference type="EMBL" id="MFC3441534.1"/>
    </source>
</evidence>
<accession>A0ABV7NGF7</accession>
<keyword evidence="2" id="KW-0436">Ligase</keyword>